<evidence type="ECO:0000313" key="3">
    <source>
        <dbReference type="Proteomes" id="UP001066276"/>
    </source>
</evidence>
<dbReference type="Proteomes" id="UP001066276">
    <property type="component" value="Chromosome 9"/>
</dbReference>
<feature type="compositionally biased region" description="Basic and acidic residues" evidence="1">
    <location>
        <begin position="17"/>
        <end position="35"/>
    </location>
</feature>
<name>A0AAV7MN52_PLEWA</name>
<feature type="region of interest" description="Disordered" evidence="1">
    <location>
        <begin position="17"/>
        <end position="77"/>
    </location>
</feature>
<proteinExistence type="predicted"/>
<gene>
    <name evidence="2" type="ORF">NDU88_002558</name>
</gene>
<feature type="compositionally biased region" description="Basic and acidic residues" evidence="1">
    <location>
        <begin position="56"/>
        <end position="65"/>
    </location>
</feature>
<evidence type="ECO:0000256" key="1">
    <source>
        <dbReference type="SAM" id="MobiDB-lite"/>
    </source>
</evidence>
<dbReference type="EMBL" id="JANPWB010000013">
    <property type="protein sequence ID" value="KAJ1105150.1"/>
    <property type="molecule type" value="Genomic_DNA"/>
</dbReference>
<protein>
    <submittedName>
        <fullName evidence="2">Uncharacterized protein</fullName>
    </submittedName>
</protein>
<reference evidence="2" key="1">
    <citation type="journal article" date="2022" name="bioRxiv">
        <title>Sequencing and chromosome-scale assembly of the giantPleurodeles waltlgenome.</title>
        <authorList>
            <person name="Brown T."/>
            <person name="Elewa A."/>
            <person name="Iarovenko S."/>
            <person name="Subramanian E."/>
            <person name="Araus A.J."/>
            <person name="Petzold A."/>
            <person name="Susuki M."/>
            <person name="Suzuki K.-i.T."/>
            <person name="Hayashi T."/>
            <person name="Toyoda A."/>
            <person name="Oliveira C."/>
            <person name="Osipova E."/>
            <person name="Leigh N.D."/>
            <person name="Simon A."/>
            <person name="Yun M.H."/>
        </authorList>
    </citation>
    <scope>NUCLEOTIDE SEQUENCE</scope>
    <source>
        <strain evidence="2">20211129_DDA</strain>
        <tissue evidence="2">Liver</tissue>
    </source>
</reference>
<dbReference type="AlphaFoldDB" id="A0AAV7MN52"/>
<keyword evidence="3" id="KW-1185">Reference proteome</keyword>
<accession>A0AAV7MN52</accession>
<comment type="caution">
    <text evidence="2">The sequence shown here is derived from an EMBL/GenBank/DDBJ whole genome shotgun (WGS) entry which is preliminary data.</text>
</comment>
<organism evidence="2 3">
    <name type="scientific">Pleurodeles waltl</name>
    <name type="common">Iberian ribbed newt</name>
    <dbReference type="NCBI Taxonomy" id="8319"/>
    <lineage>
        <taxon>Eukaryota</taxon>
        <taxon>Metazoa</taxon>
        <taxon>Chordata</taxon>
        <taxon>Craniata</taxon>
        <taxon>Vertebrata</taxon>
        <taxon>Euteleostomi</taxon>
        <taxon>Amphibia</taxon>
        <taxon>Batrachia</taxon>
        <taxon>Caudata</taxon>
        <taxon>Salamandroidea</taxon>
        <taxon>Salamandridae</taxon>
        <taxon>Pleurodelinae</taxon>
        <taxon>Pleurodeles</taxon>
    </lineage>
</organism>
<evidence type="ECO:0000313" key="2">
    <source>
        <dbReference type="EMBL" id="KAJ1105150.1"/>
    </source>
</evidence>
<sequence length="77" mass="8436">MTVCRCFELALCSVARSTEKMPPERKRESEVERGKGPLPPASAKAPMHAPCPQAPRRSEDTERSATVKITGPETQTL</sequence>